<keyword evidence="3" id="KW-1185">Reference proteome</keyword>
<dbReference type="Pfam" id="PF16242">
    <property type="entry name" value="Pyrid_ox_like"/>
    <property type="match status" value="1"/>
</dbReference>
<evidence type="ECO:0000313" key="2">
    <source>
        <dbReference type="EMBL" id="MBM1712261.1"/>
    </source>
</evidence>
<organism evidence="2 3">
    <name type="scientific">Sulfitobacter geojensis</name>
    <dbReference type="NCBI Taxonomy" id="1342299"/>
    <lineage>
        <taxon>Bacteria</taxon>
        <taxon>Pseudomonadati</taxon>
        <taxon>Pseudomonadota</taxon>
        <taxon>Alphaproteobacteria</taxon>
        <taxon>Rhodobacterales</taxon>
        <taxon>Roseobacteraceae</taxon>
        <taxon>Sulfitobacter</taxon>
    </lineage>
</organism>
<sequence length="158" mass="17328">MSDHIKKEFLDRLEDTRVGILSAGSARAVPMSHYFDDDDPSATLWFITAKQTDLSKAAGAGTPGTFIVSSTDESLHARVEGTLSVSNDPAKLDDIWNKVAEAWFEGGKQDPDIQLLRFDPREAEVWLTGGSLKFLYEIAKAQLTDSTPDVGEHAVITF</sequence>
<accession>A0AAE3B5G7</accession>
<dbReference type="PANTHER" id="PTHR34818">
    <property type="entry name" value="PROTEIN BLI-3"/>
    <property type="match status" value="1"/>
</dbReference>
<feature type="domain" description="General stress protein FMN-binding split barrel" evidence="1">
    <location>
        <begin position="7"/>
        <end position="149"/>
    </location>
</feature>
<evidence type="ECO:0000259" key="1">
    <source>
        <dbReference type="Pfam" id="PF16242"/>
    </source>
</evidence>
<protein>
    <submittedName>
        <fullName evidence="2">Pyridoxamine 5'-phosphate oxidase family protein</fullName>
    </submittedName>
</protein>
<proteinExistence type="predicted"/>
<dbReference type="InterPro" id="IPR012349">
    <property type="entry name" value="Split_barrel_FMN-bd"/>
</dbReference>
<gene>
    <name evidence="2" type="ORF">JQV55_01640</name>
</gene>
<dbReference type="Gene3D" id="2.30.110.10">
    <property type="entry name" value="Electron Transport, Fmn-binding Protein, Chain A"/>
    <property type="match status" value="1"/>
</dbReference>
<dbReference type="InterPro" id="IPR038725">
    <property type="entry name" value="YdaG_split_barrel_FMN-bd"/>
</dbReference>
<reference evidence="2 3" key="1">
    <citation type="submission" date="2021-01" db="EMBL/GenBank/DDBJ databases">
        <title>Diatom-associated Roseobacters Show Island Model of Population Structure.</title>
        <authorList>
            <person name="Qu L."/>
            <person name="Feng X."/>
            <person name="Chen Y."/>
            <person name="Li L."/>
            <person name="Wang X."/>
            <person name="Hu Z."/>
            <person name="Wang H."/>
            <person name="Luo H."/>
        </authorList>
    </citation>
    <scope>NUCLEOTIDE SEQUENCE [LARGE SCALE GENOMIC DNA]</scope>
    <source>
        <strain evidence="2 3">TR60-84</strain>
    </source>
</reference>
<dbReference type="InterPro" id="IPR052917">
    <property type="entry name" value="Stress-Dev_Protein"/>
</dbReference>
<name>A0AAE3B5G7_9RHOB</name>
<dbReference type="SUPFAM" id="SSF50475">
    <property type="entry name" value="FMN-binding split barrel"/>
    <property type="match status" value="1"/>
</dbReference>
<dbReference type="PANTHER" id="PTHR34818:SF1">
    <property type="entry name" value="PROTEIN BLI-3"/>
    <property type="match status" value="1"/>
</dbReference>
<dbReference type="EMBL" id="JAFBRM010000001">
    <property type="protein sequence ID" value="MBM1712261.1"/>
    <property type="molecule type" value="Genomic_DNA"/>
</dbReference>
<dbReference type="RefSeq" id="WP_203241033.1">
    <property type="nucleotide sequence ID" value="NZ_JAFBRH010000001.1"/>
</dbReference>
<comment type="caution">
    <text evidence="2">The sequence shown here is derived from an EMBL/GenBank/DDBJ whole genome shotgun (WGS) entry which is preliminary data.</text>
</comment>
<evidence type="ECO:0000313" key="3">
    <source>
        <dbReference type="Proteomes" id="UP000732193"/>
    </source>
</evidence>
<dbReference type="AlphaFoldDB" id="A0AAE3B5G7"/>
<dbReference type="Proteomes" id="UP000732193">
    <property type="component" value="Unassembled WGS sequence"/>
</dbReference>